<sequence length="199" mass="19755">MLTAIGALVCVGAIVLGVLTARQFVGLLPLDVLGADGAPGTGVVGSVDAPGTAEIHLDAGRYAIIVAARQEAAPGELARDLDVTAPDGAAVATGGGAQVTINASRDGVAARSVGAFDAATSGVYTVVAPPMADGSDATVMLMPDQDFAPFFAGIFSTVFGVFLVIIVGLVGFGLAVGGIIWWAIAARPRADQLAPRPAT</sequence>
<dbReference type="EMBL" id="CP071868">
    <property type="protein sequence ID" value="QTE28175.1"/>
    <property type="molecule type" value="Genomic_DNA"/>
</dbReference>
<keyword evidence="1" id="KW-0812">Transmembrane</keyword>
<dbReference type="RefSeq" id="WP_227422403.1">
    <property type="nucleotide sequence ID" value="NZ_CP071868.1"/>
</dbReference>
<organism evidence="2 3">
    <name type="scientific">Pengzhenrongella sicca</name>
    <dbReference type="NCBI Taxonomy" id="2819238"/>
    <lineage>
        <taxon>Bacteria</taxon>
        <taxon>Bacillati</taxon>
        <taxon>Actinomycetota</taxon>
        <taxon>Actinomycetes</taxon>
        <taxon>Micrococcales</taxon>
        <taxon>Pengzhenrongella</taxon>
    </lineage>
</organism>
<gene>
    <name evidence="2" type="ORF">J4E96_12325</name>
</gene>
<feature type="transmembrane region" description="Helical" evidence="1">
    <location>
        <begin position="150"/>
        <end position="183"/>
    </location>
</feature>
<keyword evidence="1" id="KW-0472">Membrane</keyword>
<evidence type="ECO:0000313" key="3">
    <source>
        <dbReference type="Proteomes" id="UP000663937"/>
    </source>
</evidence>
<reference evidence="2" key="1">
    <citation type="submission" date="2021-03" db="EMBL/GenBank/DDBJ databases">
        <title>Pengzhenrongella sicca gen. nov., sp. nov., a new member of suborder Micrococcineae isolated from High-Arctic tundra soil.</title>
        <authorList>
            <person name="Peng F."/>
        </authorList>
    </citation>
    <scope>NUCLEOTIDE SEQUENCE</scope>
    <source>
        <strain evidence="2">LRZ-2</strain>
    </source>
</reference>
<name>A0A8A4Z9M6_9MICO</name>
<keyword evidence="3" id="KW-1185">Reference proteome</keyword>
<dbReference type="Proteomes" id="UP000663937">
    <property type="component" value="Chromosome"/>
</dbReference>
<proteinExistence type="predicted"/>
<dbReference type="KEGG" id="psic:J4E96_12325"/>
<protein>
    <submittedName>
        <fullName evidence="2">Uncharacterized protein</fullName>
    </submittedName>
</protein>
<accession>A0A8A4Z9M6</accession>
<dbReference type="AlphaFoldDB" id="A0A8A4Z9M6"/>
<evidence type="ECO:0000256" key="1">
    <source>
        <dbReference type="SAM" id="Phobius"/>
    </source>
</evidence>
<evidence type="ECO:0000313" key="2">
    <source>
        <dbReference type="EMBL" id="QTE28175.1"/>
    </source>
</evidence>
<keyword evidence="1" id="KW-1133">Transmembrane helix</keyword>